<feature type="region of interest" description="Disordered" evidence="1">
    <location>
        <begin position="1"/>
        <end position="23"/>
    </location>
</feature>
<feature type="non-terminal residue" evidence="2">
    <location>
        <position position="202"/>
    </location>
</feature>
<dbReference type="STRING" id="4555.A0A368SWE5"/>
<reference evidence="2" key="1">
    <citation type="journal article" date="2012" name="Nat. Biotechnol.">
        <title>Reference genome sequence of the model plant Setaria.</title>
        <authorList>
            <person name="Bennetzen J.L."/>
            <person name="Schmutz J."/>
            <person name="Wang H."/>
            <person name="Percifield R."/>
            <person name="Hawkins J."/>
            <person name="Pontaroli A.C."/>
            <person name="Estep M."/>
            <person name="Feng L."/>
            <person name="Vaughn J.N."/>
            <person name="Grimwood J."/>
            <person name="Jenkins J."/>
            <person name="Barry K."/>
            <person name="Lindquist E."/>
            <person name="Hellsten U."/>
            <person name="Deshpande S."/>
            <person name="Wang X."/>
            <person name="Wu X."/>
            <person name="Mitros T."/>
            <person name="Triplett J."/>
            <person name="Yang X."/>
            <person name="Ye C.Y."/>
            <person name="Mauro-Herrera M."/>
            <person name="Wang L."/>
            <person name="Li P."/>
            <person name="Sharma M."/>
            <person name="Sharma R."/>
            <person name="Ronald P.C."/>
            <person name="Panaud O."/>
            <person name="Kellogg E.A."/>
            <person name="Brutnell T.P."/>
            <person name="Doust A.N."/>
            <person name="Tuskan G.A."/>
            <person name="Rokhsar D."/>
            <person name="Devos K.M."/>
        </authorList>
    </citation>
    <scope>NUCLEOTIDE SEQUENCE [LARGE SCALE GENOMIC DNA]</scope>
    <source>
        <strain evidence="2">Yugu1</strain>
    </source>
</reference>
<organism evidence="2">
    <name type="scientific">Setaria italica</name>
    <name type="common">Foxtail millet</name>
    <name type="synonym">Panicum italicum</name>
    <dbReference type="NCBI Taxonomy" id="4555"/>
    <lineage>
        <taxon>Eukaryota</taxon>
        <taxon>Viridiplantae</taxon>
        <taxon>Streptophyta</taxon>
        <taxon>Embryophyta</taxon>
        <taxon>Tracheophyta</taxon>
        <taxon>Spermatophyta</taxon>
        <taxon>Magnoliopsida</taxon>
        <taxon>Liliopsida</taxon>
        <taxon>Poales</taxon>
        <taxon>Poaceae</taxon>
        <taxon>PACMAD clade</taxon>
        <taxon>Panicoideae</taxon>
        <taxon>Panicodae</taxon>
        <taxon>Paniceae</taxon>
        <taxon>Cenchrinae</taxon>
        <taxon>Setaria</taxon>
    </lineage>
</organism>
<proteinExistence type="predicted"/>
<reference evidence="2" key="2">
    <citation type="submission" date="2015-07" db="EMBL/GenBank/DDBJ databases">
        <authorList>
            <person name="Noorani M."/>
        </authorList>
    </citation>
    <scope>NUCLEOTIDE SEQUENCE</scope>
    <source>
        <strain evidence="2">Yugu1</strain>
    </source>
</reference>
<dbReference type="AlphaFoldDB" id="A0A368SWE5"/>
<gene>
    <name evidence="2" type="ORF">SETIT_9G552900v2</name>
</gene>
<protein>
    <submittedName>
        <fullName evidence="2">Uncharacterized protein</fullName>
    </submittedName>
</protein>
<sequence length="202" mass="21158">MAPAACSGAARRGRAATAGGGGASSRVGAIASLGAAGLAQSVRVSLELMLSSLRIMAKDRAHKKQWSKIRESVRRSGSKQWSKIRESVRRSGSFVQVKIEAEANSEFAMAAEIQEAFADVAALMGSDAGVVLHLKSHAAPSAAAMAKLVGDIGQEKRFSARRVLAGHQPCRDVGNQPSDRAGHEPGTKNSLYSIVHLVVLCT</sequence>
<accession>A0A368SWE5</accession>
<evidence type="ECO:0000256" key="1">
    <source>
        <dbReference type="SAM" id="MobiDB-lite"/>
    </source>
</evidence>
<name>A0A368SWE5_SETIT</name>
<dbReference type="EMBL" id="CM003536">
    <property type="protein sequence ID" value="RCV46703.1"/>
    <property type="molecule type" value="Genomic_DNA"/>
</dbReference>
<feature type="region of interest" description="Disordered" evidence="1">
    <location>
        <begin position="166"/>
        <end position="187"/>
    </location>
</feature>
<evidence type="ECO:0000313" key="2">
    <source>
        <dbReference type="EMBL" id="RCV46703.1"/>
    </source>
</evidence>
<feature type="compositionally biased region" description="Low complexity" evidence="1">
    <location>
        <begin position="1"/>
        <end position="10"/>
    </location>
</feature>